<dbReference type="Ensembl" id="ENSCAFT00040025974.1">
    <property type="protein sequence ID" value="ENSCAFP00040022590.1"/>
    <property type="gene ID" value="ENSCAFG00040014060.1"/>
</dbReference>
<organism evidence="2 3">
    <name type="scientific">Canis lupus familiaris</name>
    <name type="common">Dog</name>
    <name type="synonym">Canis familiaris</name>
    <dbReference type="NCBI Taxonomy" id="9615"/>
    <lineage>
        <taxon>Eukaryota</taxon>
        <taxon>Metazoa</taxon>
        <taxon>Chordata</taxon>
        <taxon>Craniata</taxon>
        <taxon>Vertebrata</taxon>
        <taxon>Euteleostomi</taxon>
        <taxon>Mammalia</taxon>
        <taxon>Eutheria</taxon>
        <taxon>Laurasiatheria</taxon>
        <taxon>Carnivora</taxon>
        <taxon>Caniformia</taxon>
        <taxon>Canidae</taxon>
        <taxon>Canis</taxon>
    </lineage>
</organism>
<reference evidence="2" key="1">
    <citation type="submission" date="2018-10" db="EMBL/GenBank/DDBJ databases">
        <title>De novo assembly of a Great Dane genome.</title>
        <authorList>
            <person name="Kidd J.M."/>
            <person name="Pendleton A.L."/>
            <person name="Shen F."/>
            <person name="Emery S."/>
        </authorList>
    </citation>
    <scope>NUCLEOTIDE SEQUENCE [LARGE SCALE GENOMIC DNA]</scope>
    <source>
        <strain evidence="2">Great Dane</strain>
    </source>
</reference>
<protein>
    <submittedName>
        <fullName evidence="2">Uncharacterized protein</fullName>
    </submittedName>
</protein>
<feature type="transmembrane region" description="Helical" evidence="1">
    <location>
        <begin position="66"/>
        <end position="95"/>
    </location>
</feature>
<evidence type="ECO:0000256" key="1">
    <source>
        <dbReference type="SAM" id="Phobius"/>
    </source>
</evidence>
<sequence>GILCLQDPLLALGTTFGDGVIVGSQGSSIFNFLRNLHTIFPSGCRSLHSHQQCKRVHFSLHPHQHLLFPILLILASLTSVRWYLIVVLICISLMLSDAEHFFMYLLAICMSSLETFLFMSFAHFMIGLFVSMLLNLISSL</sequence>
<evidence type="ECO:0000313" key="2">
    <source>
        <dbReference type="Ensembl" id="ENSCAFP00040022590.1"/>
    </source>
</evidence>
<dbReference type="Proteomes" id="UP000694542">
    <property type="component" value="Chromosome 13"/>
</dbReference>
<proteinExistence type="predicted"/>
<dbReference type="AlphaFoldDB" id="A0A8C0SK27"/>
<keyword evidence="1" id="KW-0472">Membrane</keyword>
<accession>A0A8C0SK27</accession>
<name>A0A8C0SK27_CANLF</name>
<evidence type="ECO:0000313" key="3">
    <source>
        <dbReference type="Proteomes" id="UP000694542"/>
    </source>
</evidence>
<keyword evidence="1" id="KW-0812">Transmembrane</keyword>
<keyword evidence="1" id="KW-1133">Transmembrane helix</keyword>
<feature type="transmembrane region" description="Helical" evidence="1">
    <location>
        <begin position="101"/>
        <end position="134"/>
    </location>
</feature>
<reference evidence="2" key="2">
    <citation type="submission" date="2025-08" db="UniProtKB">
        <authorList>
            <consortium name="Ensembl"/>
        </authorList>
    </citation>
    <scope>IDENTIFICATION</scope>
</reference>